<feature type="region of interest" description="Disordered" evidence="6">
    <location>
        <begin position="1"/>
        <end position="32"/>
    </location>
</feature>
<dbReference type="Gene3D" id="1.20.1250.20">
    <property type="entry name" value="MFS general substrate transporter like domains"/>
    <property type="match status" value="2"/>
</dbReference>
<keyword evidence="3 7" id="KW-0812">Transmembrane</keyword>
<feature type="transmembrane region" description="Helical" evidence="7">
    <location>
        <begin position="338"/>
        <end position="359"/>
    </location>
</feature>
<comment type="caution">
    <text evidence="9">The sequence shown here is derived from an EMBL/GenBank/DDBJ whole genome shotgun (WGS) entry which is preliminary data.</text>
</comment>
<dbReference type="OrthoDB" id="2985014at2759"/>
<dbReference type="PANTHER" id="PTHR43791:SF91">
    <property type="entry name" value="MAJOR FACILITATOR SUPERFAMILY (MFS) PROFILE DOMAIN-CONTAINING PROTEIN-RELATED"/>
    <property type="match status" value="1"/>
</dbReference>
<feature type="transmembrane region" description="Helical" evidence="7">
    <location>
        <begin position="392"/>
        <end position="414"/>
    </location>
</feature>
<protein>
    <recommendedName>
        <fullName evidence="8">Major facilitator superfamily (MFS) profile domain-containing protein</fullName>
    </recommendedName>
</protein>
<dbReference type="InterPro" id="IPR011701">
    <property type="entry name" value="MFS"/>
</dbReference>
<dbReference type="InterPro" id="IPR020846">
    <property type="entry name" value="MFS_dom"/>
</dbReference>
<dbReference type="PROSITE" id="PS50850">
    <property type="entry name" value="MFS"/>
    <property type="match status" value="1"/>
</dbReference>
<sequence length="513" mass="57491">MAPNASASSLDATTKDPPTVDVAVTAPDSADNERHKAEYRTEFLSSFTIEEEQKIMRKVDLHIVVLVGLIYSIKQIDTNNAALVKVMAIGKPTNILNQLGMTSDQYAWVQTAYYIPYVLLETPTILLFKKMSPRLFQSRIIITWGIILALHAAVSTKEALYALRVLIGIAEAGMFPAIMTFYTCWYRGDELARPMIWVHSIDQFSNIIGQLLAYGMSYLDGKQGLSSWQWVFLLEGVATVIFGIIVYFYHPDYPRSPRTSKWLSPREQEFVELRLTTNAPRLSDKPFSLQETLITLKDPRLWSFTFMMLCMSTTSYGIAWFLPNIVTNLGFVTVPRNLLLLLPGSFLSMILIISIHFIYKRALVPRPLFCLTIVGCELLSFIIFLATQQKAAVYAACILGSMFSHAWGTSYWPWRSSSLKGTTGTAVAFGITNSIGQLGGVIGPQIFRSQWATSGYKESYGICVGALGGGFLLGLLCWYLTFDLETQVRRVKKARNKAAREGRVYVDDEVRAA</sequence>
<feature type="compositionally biased region" description="Polar residues" evidence="6">
    <location>
        <begin position="1"/>
        <end position="12"/>
    </location>
</feature>
<reference evidence="9 10" key="2">
    <citation type="submission" date="2021-10" db="EMBL/GenBank/DDBJ databases">
        <authorList>
            <person name="Piombo E."/>
        </authorList>
    </citation>
    <scope>NUCLEOTIDE SEQUENCE [LARGE SCALE GENOMIC DNA]</scope>
</reference>
<feature type="transmembrane region" description="Helical" evidence="7">
    <location>
        <begin position="301"/>
        <end position="326"/>
    </location>
</feature>
<name>A0A9N9Z9W4_9HYPO</name>
<dbReference type="GO" id="GO:0016020">
    <property type="term" value="C:membrane"/>
    <property type="evidence" value="ECO:0007669"/>
    <property type="project" value="UniProtKB-SubCell"/>
</dbReference>
<reference evidence="10" key="1">
    <citation type="submission" date="2019-06" db="EMBL/GenBank/DDBJ databases">
        <authorList>
            <person name="Broberg M."/>
        </authorList>
    </citation>
    <scope>NUCLEOTIDE SEQUENCE [LARGE SCALE GENOMIC DNA]</scope>
</reference>
<proteinExistence type="predicted"/>
<comment type="subcellular location">
    <subcellularLocation>
        <location evidence="1">Membrane</location>
        <topology evidence="1">Multi-pass membrane protein</topology>
    </subcellularLocation>
</comment>
<keyword evidence="10" id="KW-1185">Reference proteome</keyword>
<dbReference type="Pfam" id="PF07690">
    <property type="entry name" value="MFS_1"/>
    <property type="match status" value="1"/>
</dbReference>
<evidence type="ECO:0000256" key="1">
    <source>
        <dbReference type="ARBA" id="ARBA00004141"/>
    </source>
</evidence>
<accession>A0A9N9Z9W4</accession>
<dbReference type="PANTHER" id="PTHR43791">
    <property type="entry name" value="PERMEASE-RELATED"/>
    <property type="match status" value="1"/>
</dbReference>
<evidence type="ECO:0000313" key="10">
    <source>
        <dbReference type="Proteomes" id="UP000775872"/>
    </source>
</evidence>
<keyword evidence="2" id="KW-0813">Transport</keyword>
<evidence type="ECO:0000256" key="6">
    <source>
        <dbReference type="SAM" id="MobiDB-lite"/>
    </source>
</evidence>
<dbReference type="InterPro" id="IPR036259">
    <property type="entry name" value="MFS_trans_sf"/>
</dbReference>
<dbReference type="SUPFAM" id="SSF103473">
    <property type="entry name" value="MFS general substrate transporter"/>
    <property type="match status" value="1"/>
</dbReference>
<dbReference type="EMBL" id="CABFOC020000042">
    <property type="protein sequence ID" value="CAH0051656.1"/>
    <property type="molecule type" value="Genomic_DNA"/>
</dbReference>
<feature type="transmembrane region" description="Helical" evidence="7">
    <location>
        <begin position="459"/>
        <end position="482"/>
    </location>
</feature>
<evidence type="ECO:0000256" key="2">
    <source>
        <dbReference type="ARBA" id="ARBA00022448"/>
    </source>
</evidence>
<gene>
    <name evidence="9" type="ORF">CSOL1703_00014306</name>
</gene>
<evidence type="ECO:0000259" key="8">
    <source>
        <dbReference type="PROSITE" id="PS50850"/>
    </source>
</evidence>
<evidence type="ECO:0000313" key="9">
    <source>
        <dbReference type="EMBL" id="CAH0051656.1"/>
    </source>
</evidence>
<keyword evidence="4 7" id="KW-1133">Transmembrane helix</keyword>
<evidence type="ECO:0000256" key="5">
    <source>
        <dbReference type="ARBA" id="ARBA00023136"/>
    </source>
</evidence>
<dbReference type="Proteomes" id="UP000775872">
    <property type="component" value="Unassembled WGS sequence"/>
</dbReference>
<keyword evidence="5 7" id="KW-0472">Membrane</keyword>
<dbReference type="AlphaFoldDB" id="A0A9N9Z9W4"/>
<feature type="transmembrane region" description="Helical" evidence="7">
    <location>
        <begin position="136"/>
        <end position="154"/>
    </location>
</feature>
<organism evidence="9 10">
    <name type="scientific">Clonostachys solani</name>
    <dbReference type="NCBI Taxonomy" id="160281"/>
    <lineage>
        <taxon>Eukaryota</taxon>
        <taxon>Fungi</taxon>
        <taxon>Dikarya</taxon>
        <taxon>Ascomycota</taxon>
        <taxon>Pezizomycotina</taxon>
        <taxon>Sordariomycetes</taxon>
        <taxon>Hypocreomycetidae</taxon>
        <taxon>Hypocreales</taxon>
        <taxon>Bionectriaceae</taxon>
        <taxon>Clonostachys</taxon>
    </lineage>
</organism>
<feature type="domain" description="Major facilitator superfamily (MFS) profile" evidence="8">
    <location>
        <begin position="63"/>
        <end position="486"/>
    </location>
</feature>
<evidence type="ECO:0000256" key="3">
    <source>
        <dbReference type="ARBA" id="ARBA00022692"/>
    </source>
</evidence>
<dbReference type="GO" id="GO:0022857">
    <property type="term" value="F:transmembrane transporter activity"/>
    <property type="evidence" value="ECO:0007669"/>
    <property type="project" value="InterPro"/>
</dbReference>
<feature type="transmembrane region" description="Helical" evidence="7">
    <location>
        <begin position="160"/>
        <end position="184"/>
    </location>
</feature>
<feature type="transmembrane region" description="Helical" evidence="7">
    <location>
        <begin position="228"/>
        <end position="249"/>
    </location>
</feature>
<evidence type="ECO:0000256" key="7">
    <source>
        <dbReference type="SAM" id="Phobius"/>
    </source>
</evidence>
<feature type="transmembrane region" description="Helical" evidence="7">
    <location>
        <begin position="368"/>
        <end position="386"/>
    </location>
</feature>
<evidence type="ECO:0000256" key="4">
    <source>
        <dbReference type="ARBA" id="ARBA00022989"/>
    </source>
</evidence>